<dbReference type="AlphaFoldDB" id="A0A7Z0VKA9"/>
<comment type="caution">
    <text evidence="1">The sequence shown here is derived from an EMBL/GenBank/DDBJ whole genome shotgun (WGS) entry which is preliminary data.</text>
</comment>
<evidence type="ECO:0000313" key="1">
    <source>
        <dbReference type="EMBL" id="ODJ87183.1"/>
    </source>
</evidence>
<dbReference type="SUPFAM" id="SSF53474">
    <property type="entry name" value="alpha/beta-Hydrolases"/>
    <property type="match status" value="1"/>
</dbReference>
<dbReference type="EMBL" id="MARB01000014">
    <property type="protein sequence ID" value="ODJ87183.1"/>
    <property type="molecule type" value="Genomic_DNA"/>
</dbReference>
<evidence type="ECO:0000313" key="2">
    <source>
        <dbReference type="Proteomes" id="UP000094769"/>
    </source>
</evidence>
<proteinExistence type="predicted"/>
<dbReference type="Gene3D" id="3.40.50.1820">
    <property type="entry name" value="alpha/beta hydrolase"/>
    <property type="match status" value="1"/>
</dbReference>
<gene>
    <name evidence="1" type="ORF">CODIS_27000</name>
</gene>
<keyword evidence="2" id="KW-1185">Reference proteome</keyword>
<name>A0A7Z0VKA9_9GAMM</name>
<sequence>MLMVACSTPSQRFERMAQEQGFQKTEIMGSDFLHVVFDNGKLGTASTLHVYLGGDGTPWIGGFIKASDPTPRKPIALKLMAMDESPSLFLGRPCYHGYANQHPCMPDYWTSARYSEEVIDSMSRALRKLMSDYGHENLHLLGFSGGGSLAMLMAERLPETRSIVTVAGNLDIESWADLHGYDPLEGSRNPKLLSTLPTMIRQYHLAGGKDGNVPPSIIRDALINQPDSQMILLEDFTHGCCWEEIWNEVLACIDVRCVWRHETLK</sequence>
<dbReference type="InterPro" id="IPR029058">
    <property type="entry name" value="AB_hydrolase_fold"/>
</dbReference>
<dbReference type="GO" id="GO:0016787">
    <property type="term" value="F:hydrolase activity"/>
    <property type="evidence" value="ECO:0007669"/>
    <property type="project" value="UniProtKB-KW"/>
</dbReference>
<dbReference type="Proteomes" id="UP000094769">
    <property type="component" value="Unassembled WGS sequence"/>
</dbReference>
<reference evidence="1 2" key="1">
    <citation type="submission" date="2016-06" db="EMBL/GenBank/DDBJ databases">
        <title>Genome sequence of endosymbiont of Candidatus Endolucinida thiodiazotropha.</title>
        <authorList>
            <person name="Poehlein A."/>
            <person name="Koenig S."/>
            <person name="Heiden S.E."/>
            <person name="Thuermer A."/>
            <person name="Voget S."/>
            <person name="Daniel R."/>
            <person name="Markert S."/>
            <person name="Gros O."/>
            <person name="Schweder T."/>
        </authorList>
    </citation>
    <scope>NUCLEOTIDE SEQUENCE [LARGE SCALE GENOMIC DNA]</scope>
    <source>
        <strain evidence="1 2">COS</strain>
    </source>
</reference>
<protein>
    <submittedName>
        <fullName evidence="1">Alpha/beta hydrolase family protein</fullName>
    </submittedName>
</protein>
<accession>A0A7Z0VKA9</accession>
<keyword evidence="1" id="KW-0378">Hydrolase</keyword>
<organism evidence="1 2">
    <name type="scientific">Candidatus Thiodiazotropha endolucinida</name>
    <dbReference type="NCBI Taxonomy" id="1655433"/>
    <lineage>
        <taxon>Bacteria</taxon>
        <taxon>Pseudomonadati</taxon>
        <taxon>Pseudomonadota</taxon>
        <taxon>Gammaproteobacteria</taxon>
        <taxon>Chromatiales</taxon>
        <taxon>Sedimenticolaceae</taxon>
        <taxon>Candidatus Thiodiazotropha</taxon>
    </lineage>
</organism>